<evidence type="ECO:0000313" key="3">
    <source>
        <dbReference type="Proteomes" id="UP001281761"/>
    </source>
</evidence>
<organism evidence="2 3">
    <name type="scientific">Blattamonas nauphoetae</name>
    <dbReference type="NCBI Taxonomy" id="2049346"/>
    <lineage>
        <taxon>Eukaryota</taxon>
        <taxon>Metamonada</taxon>
        <taxon>Preaxostyla</taxon>
        <taxon>Oxymonadida</taxon>
        <taxon>Blattamonas</taxon>
    </lineage>
</organism>
<feature type="region of interest" description="Disordered" evidence="1">
    <location>
        <begin position="47"/>
        <end position="79"/>
    </location>
</feature>
<name>A0ABQ9Y901_9EUKA</name>
<feature type="compositionally biased region" description="Polar residues" evidence="1">
    <location>
        <begin position="61"/>
        <end position="72"/>
    </location>
</feature>
<protein>
    <submittedName>
        <fullName evidence="2">Uncharacterized protein</fullName>
    </submittedName>
</protein>
<proteinExistence type="predicted"/>
<dbReference type="Proteomes" id="UP001281761">
    <property type="component" value="Unassembled WGS sequence"/>
</dbReference>
<keyword evidence="3" id="KW-1185">Reference proteome</keyword>
<evidence type="ECO:0000256" key="1">
    <source>
        <dbReference type="SAM" id="MobiDB-lite"/>
    </source>
</evidence>
<reference evidence="2 3" key="1">
    <citation type="journal article" date="2022" name="bioRxiv">
        <title>Genomics of Preaxostyla Flagellates Illuminates Evolutionary Transitions and the Path Towards Mitochondrial Loss.</title>
        <authorList>
            <person name="Novak L.V.F."/>
            <person name="Treitli S.C."/>
            <person name="Pyrih J."/>
            <person name="Halakuc P."/>
            <person name="Pipaliya S.V."/>
            <person name="Vacek V."/>
            <person name="Brzon O."/>
            <person name="Soukal P."/>
            <person name="Eme L."/>
            <person name="Dacks J.B."/>
            <person name="Karnkowska A."/>
            <person name="Elias M."/>
            <person name="Hampl V."/>
        </authorList>
    </citation>
    <scope>NUCLEOTIDE SEQUENCE [LARGE SCALE GENOMIC DNA]</scope>
    <source>
        <strain evidence="2">NAU3</strain>
        <tissue evidence="2">Gut</tissue>
    </source>
</reference>
<evidence type="ECO:0000313" key="2">
    <source>
        <dbReference type="EMBL" id="KAK2960226.1"/>
    </source>
</evidence>
<comment type="caution">
    <text evidence="2">The sequence shown here is derived from an EMBL/GenBank/DDBJ whole genome shotgun (WGS) entry which is preliminary data.</text>
</comment>
<sequence length="79" mass="8815">MHPSHSFQIIVYKFVCPPIGSRNSTEIVQGGPEVSETDFSIVLIRRTDQPTPTAVPHRGNQDSSEIPKQMSESAKRRIP</sequence>
<accession>A0ABQ9Y901</accession>
<gene>
    <name evidence="2" type="ORF">BLNAU_4779</name>
</gene>
<dbReference type="EMBL" id="JARBJD010000024">
    <property type="protein sequence ID" value="KAK2960226.1"/>
    <property type="molecule type" value="Genomic_DNA"/>
</dbReference>